<evidence type="ECO:0000256" key="4">
    <source>
        <dbReference type="ARBA" id="ARBA00022840"/>
    </source>
</evidence>
<accession>A0A9X3EIV5</accession>
<keyword evidence="7" id="KW-0472">Membrane</keyword>
<dbReference type="InterPro" id="IPR008271">
    <property type="entry name" value="Ser/Thr_kinase_AS"/>
</dbReference>
<keyword evidence="4 5" id="KW-0067">ATP-binding</keyword>
<evidence type="ECO:0000313" key="9">
    <source>
        <dbReference type="EMBL" id="MCY1004501.1"/>
    </source>
</evidence>
<keyword evidence="10" id="KW-1185">Reference proteome</keyword>
<dbReference type="Gene3D" id="1.10.510.10">
    <property type="entry name" value="Transferase(Phosphotransferase) domain 1"/>
    <property type="match status" value="1"/>
</dbReference>
<feature type="region of interest" description="Disordered" evidence="6">
    <location>
        <begin position="603"/>
        <end position="624"/>
    </location>
</feature>
<dbReference type="PANTHER" id="PTHR43289">
    <property type="entry name" value="MITOGEN-ACTIVATED PROTEIN KINASE KINASE KINASE 20-RELATED"/>
    <property type="match status" value="1"/>
</dbReference>
<evidence type="ECO:0000259" key="8">
    <source>
        <dbReference type="PROSITE" id="PS50011"/>
    </source>
</evidence>
<reference evidence="9" key="1">
    <citation type="submission" date="2022-11" db="EMBL/GenBank/DDBJ databases">
        <title>Minimal conservation of predation-associated metabolite biosynthetic gene clusters underscores biosynthetic potential of Myxococcota including descriptions for ten novel species: Archangium lansinium sp. nov., Myxococcus landrumus sp. nov., Nannocystis bai.</title>
        <authorList>
            <person name="Ahearne A."/>
            <person name="Stevens C."/>
            <person name="Phillips K."/>
        </authorList>
    </citation>
    <scope>NUCLEOTIDE SEQUENCE</scope>
    <source>
        <strain evidence="9">Na p29</strain>
    </source>
</reference>
<dbReference type="RefSeq" id="WP_267766052.1">
    <property type="nucleotide sequence ID" value="NZ_JAPNKE010000002.1"/>
</dbReference>
<evidence type="ECO:0000313" key="10">
    <source>
        <dbReference type="Proteomes" id="UP001150924"/>
    </source>
</evidence>
<feature type="domain" description="Protein kinase" evidence="8">
    <location>
        <begin position="35"/>
        <end position="291"/>
    </location>
</feature>
<dbReference type="PANTHER" id="PTHR43289:SF6">
    <property type="entry name" value="SERINE_THREONINE-PROTEIN KINASE NEKL-3"/>
    <property type="match status" value="1"/>
</dbReference>
<keyword evidence="7" id="KW-1133">Transmembrane helix</keyword>
<dbReference type="InterPro" id="IPR011009">
    <property type="entry name" value="Kinase-like_dom_sf"/>
</dbReference>
<evidence type="ECO:0000256" key="5">
    <source>
        <dbReference type="PROSITE-ProRule" id="PRU10141"/>
    </source>
</evidence>
<organism evidence="9 10">
    <name type="scientific">Nannocystis pusilla</name>
    <dbReference type="NCBI Taxonomy" id="889268"/>
    <lineage>
        <taxon>Bacteria</taxon>
        <taxon>Pseudomonadati</taxon>
        <taxon>Myxococcota</taxon>
        <taxon>Polyangia</taxon>
        <taxon>Nannocystales</taxon>
        <taxon>Nannocystaceae</taxon>
        <taxon>Nannocystis</taxon>
    </lineage>
</organism>
<dbReference type="PROSITE" id="PS00108">
    <property type="entry name" value="PROTEIN_KINASE_ST"/>
    <property type="match status" value="1"/>
</dbReference>
<dbReference type="GO" id="GO:0005524">
    <property type="term" value="F:ATP binding"/>
    <property type="evidence" value="ECO:0007669"/>
    <property type="project" value="UniProtKB-UniRule"/>
</dbReference>
<dbReference type="PROSITE" id="PS00107">
    <property type="entry name" value="PROTEIN_KINASE_ATP"/>
    <property type="match status" value="1"/>
</dbReference>
<evidence type="ECO:0000256" key="7">
    <source>
        <dbReference type="SAM" id="Phobius"/>
    </source>
</evidence>
<dbReference type="PROSITE" id="PS50011">
    <property type="entry name" value="PROTEIN_KINASE_DOM"/>
    <property type="match status" value="1"/>
</dbReference>
<dbReference type="CDD" id="cd14014">
    <property type="entry name" value="STKc_PknB_like"/>
    <property type="match status" value="1"/>
</dbReference>
<evidence type="ECO:0000256" key="6">
    <source>
        <dbReference type="SAM" id="MobiDB-lite"/>
    </source>
</evidence>
<name>A0A9X3EIV5_9BACT</name>
<keyword evidence="1" id="KW-0808">Transferase</keyword>
<dbReference type="Proteomes" id="UP001150924">
    <property type="component" value="Unassembled WGS sequence"/>
</dbReference>
<keyword evidence="3 9" id="KW-0418">Kinase</keyword>
<dbReference type="AlphaFoldDB" id="A0A9X3EIV5"/>
<keyword evidence="2 5" id="KW-0547">Nucleotide-binding</keyword>
<comment type="caution">
    <text evidence="9">The sequence shown here is derived from an EMBL/GenBank/DDBJ whole genome shotgun (WGS) entry which is preliminary data.</text>
</comment>
<evidence type="ECO:0000256" key="3">
    <source>
        <dbReference type="ARBA" id="ARBA00022777"/>
    </source>
</evidence>
<sequence>MATDDEETRGLSAELGLSLVRARLLGAPNPIVGKYEIIEELGEGAYGTVFCARDGELNRNVAVKVFDETATAETRAAIMAEAKALANFQHAHIVTLYEVASVDQSLYVVMEYVDGTTLARWEAEPGRTWTEILGAYLAAGEGLAQIHARGYIHRDLKPENVLVDGAGNVKVADFGLARRYVDRQEEVAPRDGASSTYFLDSPFSAPELRSGGRATERSDQYAFCAALWLALGGSLLPVRAPPVPRGLVRALSRGLQEQPETRWASMRELLRVLQPKSRRRAAIILSSVLFLIIGLSLGMLLSRERFSVEAACQATRDDLDVLDLDRRRELLDLRFPAEAPRIDEMIDTLRAGYQGVSQELCTLAMGGVTGSEQYLAQRTCLEDVRSRLGAMLSLAETDMTVTAVDVVTLLVDIPQADACRAASEFGATIGDRSILVQIRDIAPLRRRLAEAETLELIRRRREAGDMIEALLPEIHRAGDPRLLSRALTLYGTSLVWRERLGAAADVLKQAYELAFTHKADDIAVEAAAMRTHVLGFKLLRYDEAMASAHDAEVLIERESLPDVYSGRVDIERARISRRKHRIEEALAINRAAVRKLKDAVGPNSRRRLRPMTGTEPVNDFETRC</sequence>
<protein>
    <submittedName>
        <fullName evidence="9">Serine/threonine-protein kinase</fullName>
    </submittedName>
</protein>
<proteinExistence type="predicted"/>
<feature type="binding site" evidence="5">
    <location>
        <position position="64"/>
    </location>
    <ligand>
        <name>ATP</name>
        <dbReference type="ChEBI" id="CHEBI:30616"/>
    </ligand>
</feature>
<dbReference type="InterPro" id="IPR017441">
    <property type="entry name" value="Protein_kinase_ATP_BS"/>
</dbReference>
<dbReference type="GO" id="GO:0004674">
    <property type="term" value="F:protein serine/threonine kinase activity"/>
    <property type="evidence" value="ECO:0007669"/>
    <property type="project" value="TreeGrafter"/>
</dbReference>
<feature type="transmembrane region" description="Helical" evidence="7">
    <location>
        <begin position="281"/>
        <end position="301"/>
    </location>
</feature>
<dbReference type="SUPFAM" id="SSF56112">
    <property type="entry name" value="Protein kinase-like (PK-like)"/>
    <property type="match status" value="1"/>
</dbReference>
<evidence type="ECO:0000256" key="1">
    <source>
        <dbReference type="ARBA" id="ARBA00022679"/>
    </source>
</evidence>
<dbReference type="EMBL" id="JAPNKE010000002">
    <property type="protein sequence ID" value="MCY1004501.1"/>
    <property type="molecule type" value="Genomic_DNA"/>
</dbReference>
<gene>
    <name evidence="9" type="ORF">OV079_02730</name>
</gene>
<dbReference type="SMART" id="SM00220">
    <property type="entry name" value="S_TKc"/>
    <property type="match status" value="1"/>
</dbReference>
<dbReference type="InterPro" id="IPR000719">
    <property type="entry name" value="Prot_kinase_dom"/>
</dbReference>
<dbReference type="Pfam" id="PF00069">
    <property type="entry name" value="Pkinase"/>
    <property type="match status" value="1"/>
</dbReference>
<keyword evidence="7" id="KW-0812">Transmembrane</keyword>
<evidence type="ECO:0000256" key="2">
    <source>
        <dbReference type="ARBA" id="ARBA00022741"/>
    </source>
</evidence>